<proteinExistence type="predicted"/>
<organism evidence="3 4">
    <name type="scientific">Strongylocentrotus purpuratus</name>
    <name type="common">Purple sea urchin</name>
    <dbReference type="NCBI Taxonomy" id="7668"/>
    <lineage>
        <taxon>Eukaryota</taxon>
        <taxon>Metazoa</taxon>
        <taxon>Echinodermata</taxon>
        <taxon>Eleutherozoa</taxon>
        <taxon>Echinozoa</taxon>
        <taxon>Echinoidea</taxon>
        <taxon>Euechinoidea</taxon>
        <taxon>Echinacea</taxon>
        <taxon>Camarodonta</taxon>
        <taxon>Echinidea</taxon>
        <taxon>Strongylocentrotidae</taxon>
        <taxon>Strongylocentrotus</taxon>
    </lineage>
</organism>
<dbReference type="RefSeq" id="XP_030856227.1">
    <property type="nucleotide sequence ID" value="XM_031000367.1"/>
</dbReference>
<evidence type="ECO:0000256" key="1">
    <source>
        <dbReference type="SAM" id="MobiDB-lite"/>
    </source>
</evidence>
<dbReference type="InterPro" id="IPR036383">
    <property type="entry name" value="TSP1_rpt_sf"/>
</dbReference>
<feature type="region of interest" description="Disordered" evidence="1">
    <location>
        <begin position="147"/>
        <end position="166"/>
    </location>
</feature>
<keyword evidence="4" id="KW-1185">Reference proteome</keyword>
<protein>
    <submittedName>
        <fullName evidence="3">Uncharacterized protein</fullName>
    </submittedName>
</protein>
<dbReference type="KEGG" id="spu:593393"/>
<dbReference type="Pfam" id="PF00090">
    <property type="entry name" value="TSP_1"/>
    <property type="match status" value="1"/>
</dbReference>
<name>A0A7M7PY14_STRPU</name>
<dbReference type="Gene3D" id="2.20.100.10">
    <property type="entry name" value="Thrombospondin type-1 (TSP1) repeat"/>
    <property type="match status" value="2"/>
</dbReference>
<dbReference type="InterPro" id="IPR000884">
    <property type="entry name" value="TSP1_rpt"/>
</dbReference>
<feature type="signal peptide" evidence="2">
    <location>
        <begin position="1"/>
        <end position="21"/>
    </location>
</feature>
<accession>A0A7M7PY14</accession>
<evidence type="ECO:0000313" key="4">
    <source>
        <dbReference type="Proteomes" id="UP000007110"/>
    </source>
</evidence>
<dbReference type="InParanoid" id="A0A7M7PY14"/>
<sequence length="191" mass="21270">MKLKCSLVFLLLAGMSCRVSCMSVADVDELTWGEWGECTRPCGGGTQSRHAVCEERLEPQTCLYLKSTIARNQLIEEQDCNTQSCIETGTWGDWTDWLPCSSTCGSLAFQMRSRSCYDGNNITQGSWNCEGLTYEWRPCQGLPPCPSNDPSNNVTPDVDPGIPYESHSSFQSFEKLFQEEEGPSIESSYSV</sequence>
<dbReference type="SMART" id="SM00209">
    <property type="entry name" value="TSP1"/>
    <property type="match status" value="2"/>
</dbReference>
<dbReference type="SUPFAM" id="SSF82895">
    <property type="entry name" value="TSP-1 type 1 repeat"/>
    <property type="match status" value="2"/>
</dbReference>
<dbReference type="OrthoDB" id="5948003at2759"/>
<dbReference type="GeneID" id="593393"/>
<reference evidence="4" key="1">
    <citation type="submission" date="2015-02" db="EMBL/GenBank/DDBJ databases">
        <title>Genome sequencing for Strongylocentrotus purpuratus.</title>
        <authorList>
            <person name="Murali S."/>
            <person name="Liu Y."/>
            <person name="Vee V."/>
            <person name="English A."/>
            <person name="Wang M."/>
            <person name="Skinner E."/>
            <person name="Han Y."/>
            <person name="Muzny D.M."/>
            <person name="Worley K.C."/>
            <person name="Gibbs R.A."/>
        </authorList>
    </citation>
    <scope>NUCLEOTIDE SEQUENCE</scope>
</reference>
<reference evidence="3" key="2">
    <citation type="submission" date="2021-01" db="UniProtKB">
        <authorList>
            <consortium name="EnsemblMetazoa"/>
        </authorList>
    </citation>
    <scope>IDENTIFICATION</scope>
</reference>
<evidence type="ECO:0000256" key="2">
    <source>
        <dbReference type="SAM" id="SignalP"/>
    </source>
</evidence>
<dbReference type="AlphaFoldDB" id="A0A7M7PY14"/>
<keyword evidence="2" id="KW-0732">Signal</keyword>
<dbReference type="PROSITE" id="PS50092">
    <property type="entry name" value="TSP1"/>
    <property type="match status" value="2"/>
</dbReference>
<dbReference type="EnsemblMetazoa" id="XM_031000367">
    <property type="protein sequence ID" value="XP_030856227"/>
    <property type="gene ID" value="LOC593393"/>
</dbReference>
<evidence type="ECO:0000313" key="3">
    <source>
        <dbReference type="EnsemblMetazoa" id="XP_030856227"/>
    </source>
</evidence>
<dbReference type="Pfam" id="PF19030">
    <property type="entry name" value="TSP1_ADAMTS"/>
    <property type="match status" value="1"/>
</dbReference>
<feature type="chain" id="PRO_5029671986" evidence="2">
    <location>
        <begin position="22"/>
        <end position="191"/>
    </location>
</feature>
<dbReference type="OMA" id="KCEARIP"/>
<dbReference type="Proteomes" id="UP000007110">
    <property type="component" value="Unassembled WGS sequence"/>
</dbReference>
<dbReference type="PROSITE" id="PS51257">
    <property type="entry name" value="PROKAR_LIPOPROTEIN"/>
    <property type="match status" value="1"/>
</dbReference>